<feature type="non-terminal residue" evidence="3">
    <location>
        <position position="1"/>
    </location>
</feature>
<evidence type="ECO:0000313" key="3">
    <source>
        <dbReference type="EMBL" id="TVU29354.1"/>
    </source>
</evidence>
<evidence type="ECO:0000313" key="4">
    <source>
        <dbReference type="Proteomes" id="UP000324897"/>
    </source>
</evidence>
<dbReference type="Proteomes" id="UP000324897">
    <property type="component" value="Chromosome 1"/>
</dbReference>
<feature type="coiled-coil region" evidence="1">
    <location>
        <begin position="125"/>
        <end position="152"/>
    </location>
</feature>
<feature type="region of interest" description="Disordered" evidence="2">
    <location>
        <begin position="16"/>
        <end position="61"/>
    </location>
</feature>
<organism evidence="3 4">
    <name type="scientific">Eragrostis curvula</name>
    <name type="common">weeping love grass</name>
    <dbReference type="NCBI Taxonomy" id="38414"/>
    <lineage>
        <taxon>Eukaryota</taxon>
        <taxon>Viridiplantae</taxon>
        <taxon>Streptophyta</taxon>
        <taxon>Embryophyta</taxon>
        <taxon>Tracheophyta</taxon>
        <taxon>Spermatophyta</taxon>
        <taxon>Magnoliopsida</taxon>
        <taxon>Liliopsida</taxon>
        <taxon>Poales</taxon>
        <taxon>Poaceae</taxon>
        <taxon>PACMAD clade</taxon>
        <taxon>Chloridoideae</taxon>
        <taxon>Eragrostideae</taxon>
        <taxon>Eragrostidinae</taxon>
        <taxon>Eragrostis</taxon>
    </lineage>
</organism>
<accession>A0A5J9V1F7</accession>
<feature type="compositionally biased region" description="Polar residues" evidence="2">
    <location>
        <begin position="232"/>
        <end position="241"/>
    </location>
</feature>
<gene>
    <name evidence="3" type="ORF">EJB05_20918</name>
</gene>
<dbReference type="OrthoDB" id="690652at2759"/>
<comment type="caution">
    <text evidence="3">The sequence shown here is derived from an EMBL/GenBank/DDBJ whole genome shotgun (WGS) entry which is preliminary data.</text>
</comment>
<dbReference type="AlphaFoldDB" id="A0A5J9V1F7"/>
<keyword evidence="4" id="KW-1185">Reference proteome</keyword>
<protein>
    <submittedName>
        <fullName evidence="3">Uncharacterized protein</fullName>
    </submittedName>
</protein>
<reference evidence="3 4" key="1">
    <citation type="journal article" date="2019" name="Sci. Rep.">
        <title>A high-quality genome of Eragrostis curvula grass provides insights into Poaceae evolution and supports new strategies to enhance forage quality.</title>
        <authorList>
            <person name="Carballo J."/>
            <person name="Santos B.A.C.M."/>
            <person name="Zappacosta D."/>
            <person name="Garbus I."/>
            <person name="Selva J.P."/>
            <person name="Gallo C.A."/>
            <person name="Diaz A."/>
            <person name="Albertini E."/>
            <person name="Caccamo M."/>
            <person name="Echenique V."/>
        </authorList>
    </citation>
    <scope>NUCLEOTIDE SEQUENCE [LARGE SCALE GENOMIC DNA]</scope>
    <source>
        <strain evidence="4">cv. Victoria</strain>
        <tissue evidence="3">Leaf</tissue>
    </source>
</reference>
<evidence type="ECO:0000256" key="2">
    <source>
        <dbReference type="SAM" id="MobiDB-lite"/>
    </source>
</evidence>
<sequence>MRALGSAARPLASVVRRAAPVSHAATEGERAFGMKQQRGAAPAARRVTERDSSPSAFPVPKSTRVNVNRRAAPVHDAATAGERAIRKRLQQSAAPCEMARDRKRVKVAQDVEMVVVAASVKMPAKNAQERLKKRLAAELDALRGLVKKAEALSGGNGRFLAAEPRRVEEAPSAKRTKTSPLVEKVKIVDPEEEEIDICGGVSPVVAIRDTSPLVPIEEVESPAPAALPPKENGSTSETVQRTEPESDSYESASSPVQSAAPKPALVMAQSATPETKVQGNQSISVLLARAKEAYEIRQQKGNGWEREKVRREVREMEKAVLPDETIHPRDLEDVGIVEFGYVLHQFGVFLRPDKDIDHHI</sequence>
<proteinExistence type="predicted"/>
<evidence type="ECO:0000256" key="1">
    <source>
        <dbReference type="SAM" id="Coils"/>
    </source>
</evidence>
<dbReference type="EMBL" id="RWGY01000011">
    <property type="protein sequence ID" value="TVU29354.1"/>
    <property type="molecule type" value="Genomic_DNA"/>
</dbReference>
<keyword evidence="1" id="KW-0175">Coiled coil</keyword>
<feature type="region of interest" description="Disordered" evidence="2">
    <location>
        <begin position="219"/>
        <end position="265"/>
    </location>
</feature>
<name>A0A5J9V1F7_9POAL</name>
<dbReference type="Gramene" id="TVU29354">
    <property type="protein sequence ID" value="TVU29354"/>
    <property type="gene ID" value="EJB05_20918"/>
</dbReference>